<dbReference type="Gene3D" id="3.40.50.300">
    <property type="entry name" value="P-loop containing nucleotide triphosphate hydrolases"/>
    <property type="match status" value="1"/>
</dbReference>
<dbReference type="Pfam" id="PF03764">
    <property type="entry name" value="EFG_IV"/>
    <property type="match status" value="1"/>
</dbReference>
<dbReference type="InterPro" id="IPR020568">
    <property type="entry name" value="Ribosomal_Su5_D2-typ_SF"/>
</dbReference>
<comment type="caution">
    <text evidence="4">The sequence shown here is derived from an EMBL/GenBank/DDBJ whole genome shotgun (WGS) entry which is preliminary data.</text>
</comment>
<dbReference type="InterPro" id="IPR005517">
    <property type="entry name" value="Transl_elong_EFG/EF2_IV"/>
</dbReference>
<dbReference type="SUPFAM" id="SSF52540">
    <property type="entry name" value="P-loop containing nucleoside triphosphate hydrolases"/>
    <property type="match status" value="1"/>
</dbReference>
<dbReference type="Proteomes" id="UP001623330">
    <property type="component" value="Unassembled WGS sequence"/>
</dbReference>
<evidence type="ECO:0000313" key="5">
    <source>
        <dbReference type="Proteomes" id="UP001623330"/>
    </source>
</evidence>
<dbReference type="InterPro" id="IPR014721">
    <property type="entry name" value="Ribsml_uS5_D2-typ_fold_subgr"/>
</dbReference>
<dbReference type="Gene3D" id="3.30.70.240">
    <property type="match status" value="1"/>
</dbReference>
<keyword evidence="5" id="KW-1185">Reference proteome</keyword>
<dbReference type="PANTHER" id="PTHR42908:SF6">
    <property type="entry name" value="116 KDA U5 SMALL NUCLEAR RIBONUCLEOPROTEIN COMPONENT"/>
    <property type="match status" value="1"/>
</dbReference>
<dbReference type="Gene3D" id="2.40.30.10">
    <property type="entry name" value="Translation factors"/>
    <property type="match status" value="1"/>
</dbReference>
<feature type="domain" description="Tr-type G" evidence="3">
    <location>
        <begin position="123"/>
        <end position="332"/>
    </location>
</feature>
<dbReference type="SUPFAM" id="SSF54980">
    <property type="entry name" value="EF-G C-terminal domain-like"/>
    <property type="match status" value="2"/>
</dbReference>
<evidence type="ECO:0000259" key="3">
    <source>
        <dbReference type="PROSITE" id="PS51722"/>
    </source>
</evidence>
<dbReference type="SUPFAM" id="SSF54211">
    <property type="entry name" value="Ribosomal protein S5 domain 2-like"/>
    <property type="match status" value="1"/>
</dbReference>
<dbReference type="Pfam" id="PF00679">
    <property type="entry name" value="EFG_C"/>
    <property type="match status" value="1"/>
</dbReference>
<organism evidence="4 5">
    <name type="scientific">Nakaseomyces bracarensis</name>
    <dbReference type="NCBI Taxonomy" id="273131"/>
    <lineage>
        <taxon>Eukaryota</taxon>
        <taxon>Fungi</taxon>
        <taxon>Dikarya</taxon>
        <taxon>Ascomycota</taxon>
        <taxon>Saccharomycotina</taxon>
        <taxon>Saccharomycetes</taxon>
        <taxon>Saccharomycetales</taxon>
        <taxon>Saccharomycetaceae</taxon>
        <taxon>Nakaseomyces</taxon>
    </lineage>
</organism>
<dbReference type="SMART" id="SM00889">
    <property type="entry name" value="EFG_IV"/>
    <property type="match status" value="1"/>
</dbReference>
<dbReference type="PRINTS" id="PR00315">
    <property type="entry name" value="ELONGATNFCT"/>
</dbReference>
<dbReference type="Pfam" id="PF00009">
    <property type="entry name" value="GTP_EFTU"/>
    <property type="match status" value="1"/>
</dbReference>
<dbReference type="InterPro" id="IPR000640">
    <property type="entry name" value="EFG_V-like"/>
</dbReference>
<accession>A0ABR4NNZ3</accession>
<keyword evidence="1" id="KW-0547">Nucleotide-binding</keyword>
<dbReference type="InterPro" id="IPR009000">
    <property type="entry name" value="Transl_B-barrel_sf"/>
</dbReference>
<dbReference type="PROSITE" id="PS51722">
    <property type="entry name" value="G_TR_2"/>
    <property type="match status" value="1"/>
</dbReference>
<keyword evidence="2" id="KW-0342">GTP-binding</keyword>
<dbReference type="InterPro" id="IPR027417">
    <property type="entry name" value="P-loop_NTPase"/>
</dbReference>
<dbReference type="InterPro" id="IPR000795">
    <property type="entry name" value="T_Tr_GTP-bd_dom"/>
</dbReference>
<dbReference type="EMBL" id="JBEVYD010000011">
    <property type="protein sequence ID" value="KAL3229652.1"/>
    <property type="molecule type" value="Genomic_DNA"/>
</dbReference>
<dbReference type="Gene3D" id="3.30.70.870">
    <property type="entry name" value="Elongation Factor G (Translational Gtpase), domain 3"/>
    <property type="match status" value="1"/>
</dbReference>
<protein>
    <recommendedName>
        <fullName evidence="3">Tr-type G domain-containing protein</fullName>
    </recommendedName>
</protein>
<dbReference type="CDD" id="cd01683">
    <property type="entry name" value="EF2_IV_snRNP"/>
    <property type="match status" value="1"/>
</dbReference>
<sequence length="978" mass="110121">MDFDEFGNPIGVEEEPEVKVEEDDFIALAGGVEDENDDDEEEDYMDDLDADLEDGGMAVSLRDTYGDQVEVLVEREDRDGDKPILENAEVVKQKEQMLKGVFSKRPLFKFDSEYLQGMMSVPERIRTCCILGPLHSGKTSLLDIFVTEHYEVIDSMSKNVKLGWKQMRYLDNMKQEMERGVSLKLNGITFLATDNSDKSYAMTMLDTPGHVDFIEDAAVAMAVSDTALICIDVVEGITATTRYMIKECQKNKLSMVFILNKLDRLILELRLSPLNSFRKMARIIADIQSITRTKGCYSPENGNIIFASAKFGMSFTIEQFVTKYYGSVLSKTKRNEFIRRLWGSYCYEKGVFKLLNQDSTNLPTFVTFILDPIYKVFMHTLSREVDEVAAVVKKYFNVILSNEEKSLDPQPLLKKICQGIFDDQKGIITSIIKSIDDYGSFSAQKFHHLTGLPNFNMSSDKEFLGHAVKVLDYVGSDWTLMRIHSGEITVGSKVKVLEAVDIGDSNLKYIDEDLLLDASKVSITGISLLCGRFLAPITKASAGQTVLVKGVASAFTKSASVFADAPKSIGLPLFHALDYIGGPVFKAIIAPLNPKELPKLLHGLDSVNKYYPCLQIRVEESGEHVVLGTGELYFDCLMQDLRNLYSKIEIKISDPVTTFSEGCQEESFAAIPVESTSNNITITVSAERLDKKIVQDISKKRLVADVIGDKKELRTLAKRLREEYGWDSLSARNVWASFNTNFLVDDTLPDETDKNLLNDYRDYILQGFYWAMKEGPLMEEPMYGIKFKILKFEIGHNSNVDVPIIGAQIIPLMRKACYVGLMTAKPMVMEPVYEMDIVMKEIYYPALEDILRKRRSAHIYSVESIVGTPLIEVKTQIPVIDSFGIETDIRLAAQGNAIVQSHHWNKIWRKVPGDVLDEDAPIPKLKPAPTTSLARDFAMKTRRRKGISNDGFMSNDGPTLQKYISRELFDQLKEAGLV</sequence>
<dbReference type="SUPFAM" id="SSF50447">
    <property type="entry name" value="Translation proteins"/>
    <property type="match status" value="1"/>
</dbReference>
<proteinExistence type="predicted"/>
<evidence type="ECO:0000256" key="1">
    <source>
        <dbReference type="ARBA" id="ARBA00022741"/>
    </source>
</evidence>
<dbReference type="InterPro" id="IPR035647">
    <property type="entry name" value="EFG_III/V"/>
</dbReference>
<evidence type="ECO:0000313" key="4">
    <source>
        <dbReference type="EMBL" id="KAL3229652.1"/>
    </source>
</evidence>
<name>A0ABR4NNZ3_9SACH</name>
<dbReference type="Gene3D" id="3.30.230.10">
    <property type="match status" value="1"/>
</dbReference>
<dbReference type="PANTHER" id="PTHR42908">
    <property type="entry name" value="TRANSLATION ELONGATION FACTOR-RELATED"/>
    <property type="match status" value="1"/>
</dbReference>
<gene>
    <name evidence="4" type="ORF">RNJ44_01788</name>
</gene>
<reference evidence="4 5" key="1">
    <citation type="submission" date="2024-05" db="EMBL/GenBank/DDBJ databases">
        <title>Long read based assembly of the Candida bracarensis genome reveals expanded adhesin content.</title>
        <authorList>
            <person name="Marcet-Houben M."/>
            <person name="Ksiezopolska E."/>
            <person name="Gabaldon T."/>
        </authorList>
    </citation>
    <scope>NUCLEOTIDE SEQUENCE [LARGE SCALE GENOMIC DNA]</scope>
    <source>
        <strain evidence="4 5">CBM6</strain>
    </source>
</reference>
<evidence type="ECO:0000256" key="2">
    <source>
        <dbReference type="ARBA" id="ARBA00023134"/>
    </source>
</evidence>